<dbReference type="OrthoDB" id="535891at2"/>
<accession>A0A2I0SI54</accession>
<organism evidence="3 4">
    <name type="scientific">Streptomyces populi</name>
    <dbReference type="NCBI Taxonomy" id="2058924"/>
    <lineage>
        <taxon>Bacteria</taxon>
        <taxon>Bacillati</taxon>
        <taxon>Actinomycetota</taxon>
        <taxon>Actinomycetes</taxon>
        <taxon>Kitasatosporales</taxon>
        <taxon>Streptomycetaceae</taxon>
        <taxon>Streptomyces</taxon>
    </lineage>
</organism>
<dbReference type="SUPFAM" id="SSF81296">
    <property type="entry name" value="E set domains"/>
    <property type="match status" value="1"/>
</dbReference>
<dbReference type="PANTHER" id="PTHR32208">
    <property type="entry name" value="SECRETED PROTEIN-RELATED"/>
    <property type="match status" value="1"/>
</dbReference>
<keyword evidence="4" id="KW-1185">Reference proteome</keyword>
<dbReference type="PANTHER" id="PTHR32208:SF21">
    <property type="entry name" value="LOW QUALITY PROTEIN: ALDEHYDE OXIDASE GLOX-LIKE"/>
    <property type="match status" value="1"/>
</dbReference>
<dbReference type="EMBL" id="PJOS01000071">
    <property type="protein sequence ID" value="PKT69579.1"/>
    <property type="molecule type" value="Genomic_DNA"/>
</dbReference>
<sequence>MSRRNLTGPSSRRMLSAAISACAVSALTLAVLSSGPAVAHGHGGDASSADRAKADPDEAKVIGQEHAEEHAMTRKAVRAVGEYPQTTRTERLKALAASQAKANADFDALDSGRFREYFQSPDFAAHIAMLPTGKVLLFSFERIESNPQKEPAPTDTIGKENAGRAYLWDPAKGTGAGSFTKVTPPVIDMPDGLNQPRPAPFFCAGHSFLPNGMLGVFGGNLGGNGGSGAKLSLVFDPWEEKWYQNQDMVVGRWYPSVVTGADGRQLIMSGQSELGWGTPTSIVERFPALNKPVPTAKTDKPEGWAPELFKADAPFKRDYPHLFSLRDGKIYGLGRDHDQQWKFDPTTETRTELAPRPDGMPRNYGSAVPLPAGFKGPDSVLVLGGDRNDPNTYQLVGGQWSKEKARAFGRTQDDTLLMPDGTLMTVNGAFDIRDYGNGPYNPNADLKYRQIELRDEKGNWKLGPAQRLPRGYHSNAVVLPDGRVMVTGDELQQLANDPDIKDDMNGSIEIYEPAYLQQGSRPHLGTVFNPSVGYNEKITVSSNTAADVTRAVLLAPTTATHSVNTSQRHLDLRIKSRSGSFIELQAPPSANAAPPGYYMLFLLNEEGVPSTAGWVQLKPASGGQTRGAGHHRR</sequence>
<dbReference type="AlphaFoldDB" id="A0A2I0SI54"/>
<feature type="chain" id="PRO_5014113954" evidence="1">
    <location>
        <begin position="40"/>
        <end position="633"/>
    </location>
</feature>
<dbReference type="Pfam" id="PF09118">
    <property type="entry name" value="GO-like_E_set"/>
    <property type="match status" value="1"/>
</dbReference>
<dbReference type="GO" id="GO:0005975">
    <property type="term" value="P:carbohydrate metabolic process"/>
    <property type="evidence" value="ECO:0007669"/>
    <property type="project" value="UniProtKB-ARBA"/>
</dbReference>
<evidence type="ECO:0000313" key="4">
    <source>
        <dbReference type="Proteomes" id="UP000236178"/>
    </source>
</evidence>
<keyword evidence="1" id="KW-0732">Signal</keyword>
<feature type="signal peptide" evidence="1">
    <location>
        <begin position="1"/>
        <end position="39"/>
    </location>
</feature>
<dbReference type="RefSeq" id="WP_103552569.1">
    <property type="nucleotide sequence ID" value="NZ_JBHJSK010000041.1"/>
</dbReference>
<dbReference type="SUPFAM" id="SSF50965">
    <property type="entry name" value="Galactose oxidase, central domain"/>
    <property type="match status" value="1"/>
</dbReference>
<dbReference type="InterPro" id="IPR011043">
    <property type="entry name" value="Gal_Oxase/kelch_b-propeller"/>
</dbReference>
<gene>
    <name evidence="3" type="ORF">CW362_29010</name>
</gene>
<feature type="domain" description="Galactose oxidase-like Early set" evidence="2">
    <location>
        <begin position="521"/>
        <end position="616"/>
    </location>
</feature>
<dbReference type="Gene3D" id="2.130.10.80">
    <property type="entry name" value="Galactose oxidase/kelch, beta-propeller"/>
    <property type="match status" value="1"/>
</dbReference>
<dbReference type="Gene3D" id="2.60.40.10">
    <property type="entry name" value="Immunoglobulins"/>
    <property type="match status" value="1"/>
</dbReference>
<evidence type="ECO:0000313" key="3">
    <source>
        <dbReference type="EMBL" id="PKT69579.1"/>
    </source>
</evidence>
<protein>
    <submittedName>
        <fullName evidence="3">Galactose oxidase</fullName>
    </submittedName>
</protein>
<dbReference type="InterPro" id="IPR013783">
    <property type="entry name" value="Ig-like_fold"/>
</dbReference>
<dbReference type="InterPro" id="IPR014756">
    <property type="entry name" value="Ig_E-set"/>
</dbReference>
<reference evidence="3 4" key="1">
    <citation type="submission" date="2017-12" db="EMBL/GenBank/DDBJ databases">
        <title>Streptomyces populusis sp. nov., a novel endophytic actinobacterium isolated from stems of Populus adenopoda Maxim.</title>
        <authorList>
            <person name="Wang Z."/>
        </authorList>
    </citation>
    <scope>NUCLEOTIDE SEQUENCE [LARGE SCALE GENOMIC DNA]</scope>
    <source>
        <strain evidence="3 4">A249</strain>
    </source>
</reference>
<evidence type="ECO:0000256" key="1">
    <source>
        <dbReference type="SAM" id="SignalP"/>
    </source>
</evidence>
<dbReference type="CDD" id="cd02851">
    <property type="entry name" value="E_set_GO_C"/>
    <property type="match status" value="1"/>
</dbReference>
<proteinExistence type="predicted"/>
<dbReference type="InterPro" id="IPR015202">
    <property type="entry name" value="GO-like_E_set"/>
</dbReference>
<name>A0A2I0SI54_9ACTN</name>
<dbReference type="Proteomes" id="UP000236178">
    <property type="component" value="Unassembled WGS sequence"/>
</dbReference>
<evidence type="ECO:0000259" key="2">
    <source>
        <dbReference type="Pfam" id="PF09118"/>
    </source>
</evidence>
<comment type="caution">
    <text evidence="3">The sequence shown here is derived from an EMBL/GenBank/DDBJ whole genome shotgun (WGS) entry which is preliminary data.</text>
</comment>
<dbReference type="InterPro" id="IPR037293">
    <property type="entry name" value="Gal_Oxidase_central_sf"/>
</dbReference>